<accession>A0A1G7F9L4</accession>
<dbReference type="Proteomes" id="UP000199109">
    <property type="component" value="Unassembled WGS sequence"/>
</dbReference>
<reference evidence="1 2" key="1">
    <citation type="submission" date="2016-10" db="EMBL/GenBank/DDBJ databases">
        <authorList>
            <person name="de Groot N.N."/>
        </authorList>
    </citation>
    <scope>NUCLEOTIDE SEQUENCE [LARGE SCALE GENOMIC DNA]</scope>
    <source>
        <strain evidence="1 2">DSM 23421</strain>
    </source>
</reference>
<gene>
    <name evidence="1" type="ORF">SAMN05421636_10721</name>
</gene>
<dbReference type="PROSITE" id="PS51257">
    <property type="entry name" value="PROKAR_LIPOPROTEIN"/>
    <property type="match status" value="1"/>
</dbReference>
<evidence type="ECO:0000313" key="1">
    <source>
        <dbReference type="EMBL" id="SDE72640.1"/>
    </source>
</evidence>
<dbReference type="STRING" id="641691.SAMN05421636_10721"/>
<protein>
    <submittedName>
        <fullName evidence="1">Gluconate 2-dehydrogenase subunit 3</fullName>
    </submittedName>
</protein>
<dbReference type="RefSeq" id="WP_245726556.1">
    <property type="nucleotide sequence ID" value="NZ_FNAO01000007.1"/>
</dbReference>
<dbReference type="EMBL" id="FNAO01000007">
    <property type="protein sequence ID" value="SDE72640.1"/>
    <property type="molecule type" value="Genomic_DNA"/>
</dbReference>
<name>A0A1G7F9L4_9FLAO</name>
<evidence type="ECO:0000313" key="2">
    <source>
        <dbReference type="Proteomes" id="UP000199109"/>
    </source>
</evidence>
<dbReference type="AlphaFoldDB" id="A0A1G7F9L4"/>
<dbReference type="Pfam" id="PF13618">
    <property type="entry name" value="Gluconate_2-dh3"/>
    <property type="match status" value="1"/>
</dbReference>
<dbReference type="InterPro" id="IPR027056">
    <property type="entry name" value="Gluconate_2DH_su3"/>
</dbReference>
<sequence>MMDRRKALMQMGMSMGYVIAAPIFMGIVQSCQGNQKVVCAPEFLSPEQGAVLKNLVDAILPKTDTKSASEVNVHVFLDSFAKEVMEKKQQDQLKATLDQLTAKALKASGKSKASELVTEDLAPVMLAALQGEGKKELPYASKIRDLTIWGYKCTEYVGEEVLAYLPVPGEYVSCGDLNKMTGGKAWSL</sequence>
<proteinExistence type="predicted"/>
<organism evidence="1 2">
    <name type="scientific">Pricia antarctica</name>
    <dbReference type="NCBI Taxonomy" id="641691"/>
    <lineage>
        <taxon>Bacteria</taxon>
        <taxon>Pseudomonadati</taxon>
        <taxon>Bacteroidota</taxon>
        <taxon>Flavobacteriia</taxon>
        <taxon>Flavobacteriales</taxon>
        <taxon>Flavobacteriaceae</taxon>
        <taxon>Pricia</taxon>
    </lineage>
</organism>
<keyword evidence="2" id="KW-1185">Reference proteome</keyword>